<dbReference type="PANTHER" id="PTHR47082:SF1">
    <property type="entry name" value="KERATIN-LIKE PROTEIN KRT222"/>
    <property type="match status" value="1"/>
</dbReference>
<dbReference type="PANTHER" id="PTHR47082">
    <property type="entry name" value="KERATIN-LIKE PROTEIN KRT222"/>
    <property type="match status" value="1"/>
</dbReference>
<dbReference type="AlphaFoldDB" id="A0A9D2Y9L6"/>
<dbReference type="InterPro" id="IPR052857">
    <property type="entry name" value="IF_Keratin-like"/>
</dbReference>
<sequence length="185" mass="21452">MDLLQDSSHTMWGLNVRLKDFMEQVSRLQEANRQLEAQIADWGARISSRGHNWTQQEQIAKELRSQICELLMENAQLALQSNNMKSRAAEIQTRCEMEERNTRRLEQQVAQLREAKRRADVRGVTLQDECHRAMTQLHHMDQEFQARAPPRKLLPPPQENIFWFLLSVTPTSSTSPPSIPLIPAD</sequence>
<keyword evidence="1" id="KW-0403">Intermediate filament</keyword>
<dbReference type="Proteomes" id="UP000822369">
    <property type="component" value="Chromosome 8"/>
</dbReference>
<evidence type="ECO:0000313" key="5">
    <source>
        <dbReference type="EMBL" id="KAF7216486.1"/>
    </source>
</evidence>
<evidence type="ECO:0000313" key="6">
    <source>
        <dbReference type="Proteomes" id="UP000822369"/>
    </source>
</evidence>
<organism evidence="5 6">
    <name type="scientific">Nothobranchius furzeri</name>
    <name type="common">Turquoise killifish</name>
    <dbReference type="NCBI Taxonomy" id="105023"/>
    <lineage>
        <taxon>Eukaryota</taxon>
        <taxon>Metazoa</taxon>
        <taxon>Chordata</taxon>
        <taxon>Craniata</taxon>
        <taxon>Vertebrata</taxon>
        <taxon>Euteleostomi</taxon>
        <taxon>Actinopterygii</taxon>
        <taxon>Neopterygii</taxon>
        <taxon>Teleostei</taxon>
        <taxon>Neoteleostei</taxon>
        <taxon>Acanthomorphata</taxon>
        <taxon>Ovalentaria</taxon>
        <taxon>Atherinomorphae</taxon>
        <taxon>Cyprinodontiformes</taxon>
        <taxon>Nothobranchiidae</taxon>
        <taxon>Nothobranchius</taxon>
    </lineage>
</organism>
<accession>A0A9D2Y9L6</accession>
<feature type="domain" description="IF rod" evidence="4">
    <location>
        <begin position="9"/>
        <end position="144"/>
    </location>
</feature>
<dbReference type="GO" id="GO:0005882">
    <property type="term" value="C:intermediate filament"/>
    <property type="evidence" value="ECO:0007669"/>
    <property type="project" value="UniProtKB-KW"/>
</dbReference>
<dbReference type="OMA" id="MHREFEV"/>
<evidence type="ECO:0000256" key="3">
    <source>
        <dbReference type="SAM" id="Coils"/>
    </source>
</evidence>
<reference evidence="5" key="1">
    <citation type="submission" date="2020-03" db="EMBL/GenBank/DDBJ databases">
        <title>Intra-Species Differences in Population Size shape Life History and Genome Evolution.</title>
        <authorList>
            <person name="Willemsen D."/>
            <person name="Cui R."/>
            <person name="Valenzano D.R."/>
        </authorList>
    </citation>
    <scope>NUCLEOTIDE SEQUENCE</scope>
    <source>
        <strain evidence="5">GRZ</strain>
        <tissue evidence="5">Whole</tissue>
    </source>
</reference>
<evidence type="ECO:0000256" key="1">
    <source>
        <dbReference type="ARBA" id="ARBA00022754"/>
    </source>
</evidence>
<gene>
    <name evidence="5" type="ORF">G4P62_001582</name>
</gene>
<comment type="caution">
    <text evidence="5">The sequence shown here is derived from an EMBL/GenBank/DDBJ whole genome shotgun (WGS) entry which is preliminary data.</text>
</comment>
<dbReference type="KEGG" id="nfu:107391958"/>
<keyword evidence="2 3" id="KW-0175">Coiled coil</keyword>
<dbReference type="InterPro" id="IPR039008">
    <property type="entry name" value="IF_rod_dom"/>
</dbReference>
<feature type="coiled-coil region" evidence="3">
    <location>
        <begin position="18"/>
        <end position="45"/>
    </location>
</feature>
<dbReference type="EMBL" id="JAAVVJ010000008">
    <property type="protein sequence ID" value="KAF7216486.1"/>
    <property type="molecule type" value="Genomic_DNA"/>
</dbReference>
<feature type="coiled-coil region" evidence="3">
    <location>
        <begin position="88"/>
        <end position="122"/>
    </location>
</feature>
<proteinExistence type="predicted"/>
<protein>
    <submittedName>
        <fullName evidence="5">Type I cytoskeletal 24-like</fullName>
    </submittedName>
</protein>
<evidence type="ECO:0000259" key="4">
    <source>
        <dbReference type="Pfam" id="PF00038"/>
    </source>
</evidence>
<dbReference type="Pfam" id="PF00038">
    <property type="entry name" value="Filament"/>
    <property type="match status" value="1"/>
</dbReference>
<name>A0A9D2Y9L6_NOTFU</name>
<evidence type="ECO:0000256" key="2">
    <source>
        <dbReference type="ARBA" id="ARBA00023054"/>
    </source>
</evidence>
<dbReference type="Gene3D" id="1.20.5.1160">
    <property type="entry name" value="Vasodilator-stimulated phosphoprotein"/>
    <property type="match status" value="1"/>
</dbReference>